<proteinExistence type="predicted"/>
<evidence type="ECO:0000313" key="2">
    <source>
        <dbReference type="Proteomes" id="UP000827872"/>
    </source>
</evidence>
<keyword evidence="2" id="KW-1185">Reference proteome</keyword>
<gene>
    <name evidence="1" type="ORF">K3G42_008503</name>
</gene>
<dbReference type="EMBL" id="CM037615">
    <property type="protein sequence ID" value="KAH8013001.1"/>
    <property type="molecule type" value="Genomic_DNA"/>
</dbReference>
<accession>A0ACB8FZX4</accession>
<name>A0ACB8FZX4_9SAUR</name>
<comment type="caution">
    <text evidence="1">The sequence shown here is derived from an EMBL/GenBank/DDBJ whole genome shotgun (WGS) entry which is preliminary data.</text>
</comment>
<sequence>MAKTSSTAVSTISEIPVLSKCSATDSETDSEKDDDFLKSPETLPSDPTLAPASLQPVDTVESVESMAQAVETCQESETTLSSSSEILAECSDSHTETADSESASFDIPESKAVDEEPAIPARKESAIAYPQPVQNQLTKSYHRGLGEKLRKDVLQCSEEKDLSQFQEAVFSGDKFEPFLRHIRGVQPPVPPKEISMLSHLDKERPYVETKEQEDQDPPHPKSPTKSASSSDTKLVKGDKQLSILRLIEKNIEIEEKEPQFTKQIEEEPKPPAVEADLSQKLSESEVKQVHVSFKRSFEDFLVNRLTKVIALKSLLSKHVENLVEERLLEAEISEELEDSMDVECLSDIKGKNLLLGRKPCSRERLSEQDICNLKTVASQNLQASLIGKLSAHGIIPGMELSENNQKVPKEDLLKRKKHLSKEGMSRTEIITLKSLSESQSQESSKTGPMPSIQENQLVIRETDLLESKMDDREPALHQKTQRSSVGTNTEAGLEKECPPKSLEIIRVRLPTSTETELPKKSLDNIKLSGPEISPKSDPNKTVNDTLIEKLLKAEIASLKSFLSKGLQDHFKDKLSETGLSTKDNFEKVCQQLSLNVKDELTMALGRDLPEGSHISSEVDLPGIRSTQQKSMFSESIQNFVLETLSENEIATLKSVLNKKIQDHLLERLSEIGLITEEELRKVLENFFPVVTEESLPKGNNEKVSFKHEETAHSTSSLTQSLQDRFSEDELKNLKSLLNRLLKEDHRDKLSDSEIKGLTSVLQKNFKDLPTRINCETGMSKEVETKDESCNTSLLNIEESSPGGTSLQKIEESSSGGKTISVSEKEKSHSKDNLSKILPNIVSLGGKPGVPVSSVFETDELHKETQTNDFMSPPKKVALKVEKPDTSVNSVLGIETTQSETQTNFPLPPPKIKQGCRKECHGLPGCDKPDVPNSKRGYEAVLRNQPFNEPLARVSDVYSSSSFLSAHDIGVQAELKNYLSRPPSYLSKPTFPVNPQTFLYLHSESEEETKLTSRLHQRPKGKKKADRCPKKDIVPCHLQQGAMNMQVKKEKPTGGTVPKDVLKEKGRKHYEPPAPKLIPADNRKDIKTIASPGVMKKESLKLKSEKKRDDVKPKKVFSKPPAPTDPPLQNFGKNLPDKASASKFPASWRTTGNALDVRVIGNRST</sequence>
<evidence type="ECO:0000313" key="1">
    <source>
        <dbReference type="EMBL" id="KAH8013001.1"/>
    </source>
</evidence>
<protein>
    <submittedName>
        <fullName evidence="1">Uncharacterized protein</fullName>
    </submittedName>
</protein>
<dbReference type="Proteomes" id="UP000827872">
    <property type="component" value="Linkage Group LG02"/>
</dbReference>
<reference evidence="1" key="1">
    <citation type="submission" date="2021-08" db="EMBL/GenBank/DDBJ databases">
        <title>The first chromosome-level gecko genome reveals the dynamic sex chromosomes of Neotropical dwarf geckos (Sphaerodactylidae: Sphaerodactylus).</title>
        <authorList>
            <person name="Pinto B.J."/>
            <person name="Keating S.E."/>
            <person name="Gamble T."/>
        </authorList>
    </citation>
    <scope>NUCLEOTIDE SEQUENCE</scope>
    <source>
        <strain evidence="1">TG3544</strain>
    </source>
</reference>
<organism evidence="1 2">
    <name type="scientific">Sphaerodactylus townsendi</name>
    <dbReference type="NCBI Taxonomy" id="933632"/>
    <lineage>
        <taxon>Eukaryota</taxon>
        <taxon>Metazoa</taxon>
        <taxon>Chordata</taxon>
        <taxon>Craniata</taxon>
        <taxon>Vertebrata</taxon>
        <taxon>Euteleostomi</taxon>
        <taxon>Lepidosauria</taxon>
        <taxon>Squamata</taxon>
        <taxon>Bifurcata</taxon>
        <taxon>Gekkota</taxon>
        <taxon>Sphaerodactylidae</taxon>
        <taxon>Sphaerodactylus</taxon>
    </lineage>
</organism>